<feature type="compositionally biased region" description="Basic residues" evidence="2">
    <location>
        <begin position="518"/>
        <end position="533"/>
    </location>
</feature>
<dbReference type="InterPro" id="IPR003959">
    <property type="entry name" value="ATPase_AAA_core"/>
</dbReference>
<dbReference type="Gene3D" id="3.40.50.300">
    <property type="entry name" value="P-loop containing nucleotide triphosphate hydrolases"/>
    <property type="match status" value="1"/>
</dbReference>
<dbReference type="SUPFAM" id="SSF52540">
    <property type="entry name" value="P-loop containing nucleoside triphosphate hydrolases"/>
    <property type="match status" value="1"/>
</dbReference>
<feature type="region of interest" description="Disordered" evidence="2">
    <location>
        <begin position="411"/>
        <end position="444"/>
    </location>
</feature>
<keyword evidence="5" id="KW-1185">Reference proteome</keyword>
<evidence type="ECO:0000313" key="4">
    <source>
        <dbReference type="EMBL" id="KNC46177.1"/>
    </source>
</evidence>
<feature type="domain" description="AAA+ ATPase" evidence="3">
    <location>
        <begin position="645"/>
        <end position="786"/>
    </location>
</feature>
<dbReference type="GeneID" id="25560109"/>
<dbReference type="RefSeq" id="XP_013763152.1">
    <property type="nucleotide sequence ID" value="XM_013907698.1"/>
</dbReference>
<proteinExistence type="predicted"/>
<dbReference type="Pfam" id="PF00004">
    <property type="entry name" value="AAA"/>
    <property type="match status" value="1"/>
</dbReference>
<feature type="region of interest" description="Disordered" evidence="2">
    <location>
        <begin position="27"/>
        <end position="56"/>
    </location>
</feature>
<organism evidence="4 5">
    <name type="scientific">Thecamonas trahens ATCC 50062</name>
    <dbReference type="NCBI Taxonomy" id="461836"/>
    <lineage>
        <taxon>Eukaryota</taxon>
        <taxon>Apusozoa</taxon>
        <taxon>Apusomonadida</taxon>
        <taxon>Apusomonadidae</taxon>
        <taxon>Thecamonas</taxon>
    </lineage>
</organism>
<feature type="region of interest" description="Disordered" evidence="2">
    <location>
        <begin position="518"/>
        <end position="571"/>
    </location>
</feature>
<protein>
    <submittedName>
        <fullName evidence="4">IQ and AAA domain-containing protein 1</fullName>
    </submittedName>
</protein>
<dbReference type="OMA" id="MVQLRTH"/>
<dbReference type="GO" id="GO:0005524">
    <property type="term" value="F:ATP binding"/>
    <property type="evidence" value="ECO:0007669"/>
    <property type="project" value="InterPro"/>
</dbReference>
<dbReference type="EMBL" id="GL349433">
    <property type="protein sequence ID" value="KNC46177.1"/>
    <property type="molecule type" value="Genomic_DNA"/>
</dbReference>
<dbReference type="PANTHER" id="PTHR14690:SF0">
    <property type="entry name" value="IQ MOTIF CONTAINING WITH AAA DOMAIN 1"/>
    <property type="match status" value="1"/>
</dbReference>
<keyword evidence="1" id="KW-0175">Coiled coil</keyword>
<dbReference type="InterPro" id="IPR003593">
    <property type="entry name" value="AAA+_ATPase"/>
</dbReference>
<feature type="compositionally biased region" description="Basic and acidic residues" evidence="2">
    <location>
        <begin position="886"/>
        <end position="898"/>
    </location>
</feature>
<evidence type="ECO:0000313" key="5">
    <source>
        <dbReference type="Proteomes" id="UP000054408"/>
    </source>
</evidence>
<gene>
    <name evidence="4" type="ORF">AMSG_00296</name>
</gene>
<dbReference type="SMART" id="SM00382">
    <property type="entry name" value="AAA"/>
    <property type="match status" value="1"/>
</dbReference>
<feature type="region of interest" description="Disordered" evidence="2">
    <location>
        <begin position="885"/>
        <end position="905"/>
    </location>
</feature>
<dbReference type="GO" id="GO:0016887">
    <property type="term" value="F:ATP hydrolysis activity"/>
    <property type="evidence" value="ECO:0007669"/>
    <property type="project" value="InterPro"/>
</dbReference>
<evidence type="ECO:0000256" key="2">
    <source>
        <dbReference type="SAM" id="MobiDB-lite"/>
    </source>
</evidence>
<feature type="coiled-coil region" evidence="1">
    <location>
        <begin position="156"/>
        <end position="192"/>
    </location>
</feature>
<dbReference type="PROSITE" id="PS50096">
    <property type="entry name" value="IQ"/>
    <property type="match status" value="1"/>
</dbReference>
<dbReference type="Gene3D" id="1.10.8.60">
    <property type="match status" value="1"/>
</dbReference>
<dbReference type="PANTHER" id="PTHR14690">
    <property type="entry name" value="IQ MOTIF CONTAINING WITH AAA DOMAIN 1"/>
    <property type="match status" value="1"/>
</dbReference>
<feature type="compositionally biased region" description="Low complexity" evidence="2">
    <location>
        <begin position="34"/>
        <end position="53"/>
    </location>
</feature>
<evidence type="ECO:0000256" key="1">
    <source>
        <dbReference type="SAM" id="Coils"/>
    </source>
</evidence>
<reference evidence="4 5" key="1">
    <citation type="submission" date="2010-05" db="EMBL/GenBank/DDBJ databases">
        <title>The Genome Sequence of Thecamonas trahens ATCC 50062.</title>
        <authorList>
            <consortium name="The Broad Institute Genome Sequencing Platform"/>
            <person name="Russ C."/>
            <person name="Cuomo C."/>
            <person name="Shea T."/>
            <person name="Young S.K."/>
            <person name="Zeng Q."/>
            <person name="Koehrsen M."/>
            <person name="Haas B."/>
            <person name="Borodovsky M."/>
            <person name="Guigo R."/>
            <person name="Alvarado L."/>
            <person name="Berlin A."/>
            <person name="Bochicchio J."/>
            <person name="Borenstein D."/>
            <person name="Chapman S."/>
            <person name="Chen Z."/>
            <person name="Freedman E."/>
            <person name="Gellesch M."/>
            <person name="Goldberg J."/>
            <person name="Griggs A."/>
            <person name="Gujja S."/>
            <person name="Heilman E."/>
            <person name="Heiman D."/>
            <person name="Hepburn T."/>
            <person name="Howarth C."/>
            <person name="Jen D."/>
            <person name="Larson L."/>
            <person name="Mehta T."/>
            <person name="Park D."/>
            <person name="Pearson M."/>
            <person name="Roberts A."/>
            <person name="Saif S."/>
            <person name="Shenoy N."/>
            <person name="Sisk P."/>
            <person name="Stolte C."/>
            <person name="Sykes S."/>
            <person name="Thomson T."/>
            <person name="Walk T."/>
            <person name="White J."/>
            <person name="Yandava C."/>
            <person name="Burger G."/>
            <person name="Gray M.W."/>
            <person name="Holland P.W.H."/>
            <person name="King N."/>
            <person name="Lang F.B.F."/>
            <person name="Roger A.J."/>
            <person name="Ruiz-Trillo I."/>
            <person name="Lander E."/>
            <person name="Nusbaum C."/>
        </authorList>
    </citation>
    <scope>NUCLEOTIDE SEQUENCE [LARGE SCALE GENOMIC DNA]</scope>
    <source>
        <strain evidence="4 5">ATCC 50062</strain>
    </source>
</reference>
<evidence type="ECO:0000259" key="3">
    <source>
        <dbReference type="SMART" id="SM00382"/>
    </source>
</evidence>
<dbReference type="AlphaFoldDB" id="A0A0L0D1P8"/>
<sequence length="905" mass="98453">MTSVVLNETWREAMTLLLHQLQVELPDGGSESGPAQASKAPSARSRAAAAKLGAGKKGPPGEVFDYHALAFVNYTKIASLLEDVYDGMVHPQKRRQVKVVLDAVLGRLLEVWLWLVEFEARDPPSLDSVLHDHKLTWASLDLPIPRYFRDDFTALLRQREELLDALLIQKEAADAEREAAEAAAAARSANDADSDADSRPALTGAAAVLAESDAAAAAEVKAAAAAALIRRIERARAWRVHATRMAEAHAAEALRSDLHGLGAGDDNALVGGDGFVDVEAASNLITRVARGHLVRREVRILRNEELQLLGMQREDRREMDARQAAADSAARARKKAVQADHEAEYLAALVNVKQRIYEEEGPLLKEQMEGQIRRWFLSHLRQTGKWPDYPSEAAGGSAKIFLEPPANVPGPAAAAADADGPAAGRGKRTTFGANRRGGDDDDDHIPVPPSAYLTDIQARVLTYVGEWQNKDESDNFEQRHDDDIIRARARPDIALELRVQVDEVMRVELEGIKIKFTGKKKKKKKKGGAKKGAPRQAGAGPAPKTPKPDAGGPGPTKGKRSKRSKDPTAEFSTEELYGELVLAGIVAKPVPGELTDFVGEPNHLAASLRDAGIEPDPSYADVRRAVTMYAIVPLGAAALAARGAGNKGILIAGPRGCGKSMLAQRIAWLTGANVFDLSPSNVKGKYPGKEVNMLLHKVFKVAKAMPPSIVLIEDIDLIFTAPKKLPAEHRGPTGPRRLRKQLLKQVKSLKPQGRVMVVATSAQPWLADFKSLTKVTPRIVHIPRPDYATRALLWRTFIEAKGLFLPDAFDLSTLARLSDGYLAGALSAAVDAVLTPIRARSIASMPLSVAEFIHPLTAHDPLFAEDDAKWRKWLAKLPLAKALRRKKEEAEAAEADRKKNARFRR</sequence>
<dbReference type="InterPro" id="IPR027417">
    <property type="entry name" value="P-loop_NTPase"/>
</dbReference>
<dbReference type="InterPro" id="IPR052267">
    <property type="entry name" value="N-DRC_Component"/>
</dbReference>
<accession>A0A0L0D1P8</accession>
<dbReference type="Proteomes" id="UP000054408">
    <property type="component" value="Unassembled WGS sequence"/>
</dbReference>
<name>A0A0L0D1P8_THETB</name>
<dbReference type="STRING" id="461836.A0A0L0D1P8"/>
<dbReference type="OrthoDB" id="3046016at2759"/>
<dbReference type="eggNOG" id="KOG0740">
    <property type="taxonomic scope" value="Eukaryota"/>
</dbReference>
<feature type="compositionally biased region" description="Low complexity" evidence="2">
    <location>
        <begin position="411"/>
        <end position="424"/>
    </location>
</feature>